<feature type="signal peptide" evidence="15">
    <location>
        <begin position="1"/>
        <end position="22"/>
    </location>
</feature>
<feature type="domain" description="SLBB" evidence="17">
    <location>
        <begin position="104"/>
        <end position="186"/>
    </location>
</feature>
<dbReference type="PANTHER" id="PTHR33619">
    <property type="entry name" value="POLYSACCHARIDE EXPORT PROTEIN GFCE-RELATED"/>
    <property type="match status" value="1"/>
</dbReference>
<evidence type="ECO:0000256" key="1">
    <source>
        <dbReference type="ARBA" id="ARBA00004571"/>
    </source>
</evidence>
<dbReference type="InterPro" id="IPR054765">
    <property type="entry name" value="SLBB_dom"/>
</dbReference>
<protein>
    <submittedName>
        <fullName evidence="18">Uncharacterized protein</fullName>
    </submittedName>
</protein>
<dbReference type="GO" id="GO:0015288">
    <property type="term" value="F:porin activity"/>
    <property type="evidence" value="ECO:0007669"/>
    <property type="project" value="UniProtKB-KW"/>
</dbReference>
<dbReference type="Proteomes" id="UP000185680">
    <property type="component" value="Chromosome"/>
</dbReference>
<evidence type="ECO:0000256" key="14">
    <source>
        <dbReference type="ARBA" id="ARBA00023288"/>
    </source>
</evidence>
<dbReference type="KEGG" id="hyl:LPB072_12155"/>
<dbReference type="AlphaFoldDB" id="A0A167HVF5"/>
<keyword evidence="20" id="KW-1185">Reference proteome</keyword>
<evidence type="ECO:0000256" key="8">
    <source>
        <dbReference type="ARBA" id="ARBA00023047"/>
    </source>
</evidence>
<dbReference type="Pfam" id="PF22461">
    <property type="entry name" value="SLBB_2"/>
    <property type="match status" value="1"/>
</dbReference>
<dbReference type="EMBL" id="LVWD01000013">
    <property type="protein sequence ID" value="OAD41789.1"/>
    <property type="molecule type" value="Genomic_DNA"/>
</dbReference>
<evidence type="ECO:0000256" key="12">
    <source>
        <dbReference type="ARBA" id="ARBA00023139"/>
    </source>
</evidence>
<evidence type="ECO:0000256" key="13">
    <source>
        <dbReference type="ARBA" id="ARBA00023237"/>
    </source>
</evidence>
<dbReference type="Gene3D" id="3.30.1950.10">
    <property type="entry name" value="wza like domain"/>
    <property type="match status" value="1"/>
</dbReference>
<dbReference type="InterPro" id="IPR049712">
    <property type="entry name" value="Poly_export"/>
</dbReference>
<dbReference type="Gene3D" id="3.10.560.10">
    <property type="entry name" value="Outer membrane lipoprotein wza domain like"/>
    <property type="match status" value="1"/>
</dbReference>
<keyword evidence="6" id="KW-0812">Transmembrane</keyword>
<evidence type="ECO:0000256" key="6">
    <source>
        <dbReference type="ARBA" id="ARBA00022692"/>
    </source>
</evidence>
<accession>A0A167HVF5</accession>
<evidence type="ECO:0000256" key="3">
    <source>
        <dbReference type="ARBA" id="ARBA00022448"/>
    </source>
</evidence>
<evidence type="ECO:0000313" key="21">
    <source>
        <dbReference type="Proteomes" id="UP000185680"/>
    </source>
</evidence>
<evidence type="ECO:0000256" key="2">
    <source>
        <dbReference type="ARBA" id="ARBA00009450"/>
    </source>
</evidence>
<dbReference type="GO" id="GO:0046930">
    <property type="term" value="C:pore complex"/>
    <property type="evidence" value="ECO:0007669"/>
    <property type="project" value="UniProtKB-KW"/>
</dbReference>
<keyword evidence="4" id="KW-1134">Transmembrane beta strand</keyword>
<dbReference type="InterPro" id="IPR003715">
    <property type="entry name" value="Poly_export_N"/>
</dbReference>
<dbReference type="GO" id="GO:0015159">
    <property type="term" value="F:polysaccharide transmembrane transporter activity"/>
    <property type="evidence" value="ECO:0007669"/>
    <property type="project" value="InterPro"/>
</dbReference>
<feature type="chain" id="PRO_5044549609" evidence="15">
    <location>
        <begin position="23"/>
        <end position="187"/>
    </location>
</feature>
<evidence type="ECO:0000313" key="20">
    <source>
        <dbReference type="Proteomes" id="UP000185657"/>
    </source>
</evidence>
<dbReference type="GO" id="GO:0006811">
    <property type="term" value="P:monoatomic ion transport"/>
    <property type="evidence" value="ECO:0007669"/>
    <property type="project" value="UniProtKB-KW"/>
</dbReference>
<keyword evidence="10" id="KW-0626">Porin</keyword>
<keyword evidence="13" id="KW-0998">Cell outer membrane</keyword>
<dbReference type="EMBL" id="CP017476">
    <property type="protein sequence ID" value="AOW13498.1"/>
    <property type="molecule type" value="Genomic_DNA"/>
</dbReference>
<gene>
    <name evidence="18" type="ORF">LPB072_12155</name>
    <name evidence="19" type="ORF">LPB72_10780</name>
</gene>
<evidence type="ECO:0000256" key="10">
    <source>
        <dbReference type="ARBA" id="ARBA00023114"/>
    </source>
</evidence>
<evidence type="ECO:0000259" key="16">
    <source>
        <dbReference type="Pfam" id="PF02563"/>
    </source>
</evidence>
<comment type="similarity">
    <text evidence="2">Belongs to the BexD/CtrA/VexA family.</text>
</comment>
<organism evidence="18 21">
    <name type="scientific">Hydrogenophaga crassostreae</name>
    <dbReference type="NCBI Taxonomy" id="1763535"/>
    <lineage>
        <taxon>Bacteria</taxon>
        <taxon>Pseudomonadati</taxon>
        <taxon>Pseudomonadota</taxon>
        <taxon>Betaproteobacteria</taxon>
        <taxon>Burkholderiales</taxon>
        <taxon>Comamonadaceae</taxon>
        <taxon>Hydrogenophaga</taxon>
    </lineage>
</organism>
<dbReference type="GO" id="GO:0009279">
    <property type="term" value="C:cell outer membrane"/>
    <property type="evidence" value="ECO:0007669"/>
    <property type="project" value="UniProtKB-SubCell"/>
</dbReference>
<evidence type="ECO:0000313" key="18">
    <source>
        <dbReference type="EMBL" id="AOW13498.1"/>
    </source>
</evidence>
<keyword evidence="9" id="KW-0406">Ion transport</keyword>
<evidence type="ECO:0000256" key="11">
    <source>
        <dbReference type="ARBA" id="ARBA00023136"/>
    </source>
</evidence>
<dbReference type="Pfam" id="PF02563">
    <property type="entry name" value="Poly_export"/>
    <property type="match status" value="1"/>
</dbReference>
<evidence type="ECO:0000313" key="19">
    <source>
        <dbReference type="EMBL" id="OAD41789.1"/>
    </source>
</evidence>
<keyword evidence="7 15" id="KW-0732">Signal</keyword>
<keyword evidence="14" id="KW-0449">Lipoprotein</keyword>
<evidence type="ECO:0000256" key="5">
    <source>
        <dbReference type="ARBA" id="ARBA00022597"/>
    </source>
</evidence>
<name>A0A167HVF5_9BURK</name>
<keyword evidence="3" id="KW-0813">Transport</keyword>
<keyword evidence="5" id="KW-0762">Sugar transport</keyword>
<dbReference type="Proteomes" id="UP000185657">
    <property type="component" value="Unassembled WGS sequence"/>
</dbReference>
<reference evidence="19 20" key="1">
    <citation type="submission" date="2016-02" db="EMBL/GenBank/DDBJ databases">
        <title>Draft genome sequence of Hydrogenophaga sp. LPB0072.</title>
        <authorList>
            <person name="Shin S.-K."/>
            <person name="Yi H."/>
        </authorList>
    </citation>
    <scope>NUCLEOTIDE SEQUENCE [LARGE SCALE GENOMIC DNA]</scope>
    <source>
        <strain evidence="19 20">LPB0072</strain>
    </source>
</reference>
<evidence type="ECO:0000256" key="7">
    <source>
        <dbReference type="ARBA" id="ARBA00022729"/>
    </source>
</evidence>
<dbReference type="STRING" id="1763535.LPB072_12155"/>
<dbReference type="PANTHER" id="PTHR33619:SF3">
    <property type="entry name" value="POLYSACCHARIDE EXPORT PROTEIN GFCE-RELATED"/>
    <property type="match status" value="1"/>
</dbReference>
<keyword evidence="12" id="KW-0564">Palmitate</keyword>
<feature type="domain" description="Polysaccharide export protein N-terminal" evidence="16">
    <location>
        <begin position="23"/>
        <end position="97"/>
    </location>
</feature>
<reference evidence="18 21" key="2">
    <citation type="submission" date="2016-10" db="EMBL/GenBank/DDBJ databases">
        <title>Hydorgenophaga sp. LPB0072 isolated from gastropod.</title>
        <authorList>
            <person name="Kim E."/>
            <person name="Yi H."/>
        </authorList>
    </citation>
    <scope>NUCLEOTIDE SEQUENCE [LARGE SCALE GENOMIC DNA]</scope>
    <source>
        <strain evidence="18 21">LPB0072</strain>
    </source>
</reference>
<proteinExistence type="inferred from homology"/>
<evidence type="ECO:0000259" key="17">
    <source>
        <dbReference type="Pfam" id="PF22461"/>
    </source>
</evidence>
<evidence type="ECO:0000256" key="9">
    <source>
        <dbReference type="ARBA" id="ARBA00023065"/>
    </source>
</evidence>
<evidence type="ECO:0000256" key="15">
    <source>
        <dbReference type="SAM" id="SignalP"/>
    </source>
</evidence>
<evidence type="ECO:0000256" key="4">
    <source>
        <dbReference type="ARBA" id="ARBA00022452"/>
    </source>
</evidence>
<comment type="subcellular location">
    <subcellularLocation>
        <location evidence="1">Cell outer membrane</location>
        <topology evidence="1">Multi-pass membrane protein</topology>
    </subcellularLocation>
</comment>
<keyword evidence="8" id="KW-0625">Polysaccharide transport</keyword>
<keyword evidence="11" id="KW-0472">Membrane</keyword>
<sequence length="187" mass="20275">MPVFARFVMTFLLVTVSGAVFAQPESAYKLRHGDALMVSVWRDEALRMEVRVLPDGSITFPLAGRVEVVGLSTPEVEARVAEKLKKYIPVPVVTVAITATDGNRVYVLGKVVNPGAVTLSSPETTVLQMLSQVGGLDRFADGNSIRVLRKSPEGNSRILPVRYDDLIKGSQLETNVVLMPGDTILVP</sequence>